<evidence type="ECO:0000259" key="3">
    <source>
        <dbReference type="Pfam" id="PF16653"/>
    </source>
</evidence>
<dbReference type="InterPro" id="IPR051168">
    <property type="entry name" value="AASS"/>
</dbReference>
<dbReference type="Pfam" id="PF03435">
    <property type="entry name" value="Sacchrp_dh_NADP"/>
    <property type="match status" value="1"/>
</dbReference>
<dbReference type="RefSeq" id="WP_144071127.1">
    <property type="nucleotide sequence ID" value="NZ_VJZR01000003.1"/>
</dbReference>
<dbReference type="GO" id="GO:0016491">
    <property type="term" value="F:oxidoreductase activity"/>
    <property type="evidence" value="ECO:0007669"/>
    <property type="project" value="UniProtKB-KW"/>
</dbReference>
<dbReference type="Gene3D" id="3.40.50.720">
    <property type="entry name" value="NAD(P)-binding Rossmann-like Domain"/>
    <property type="match status" value="2"/>
</dbReference>
<dbReference type="AlphaFoldDB" id="A0A553CP42"/>
<dbReference type="OrthoDB" id="9769367at2"/>
<sequence length="386" mass="43232">MTNIIVLGAGMVGSAMAADLSKKHSVTLADLSIQRLEYIKEKHPKIGVLQVDVCDKENLLSILKDFDLVVCAVPGFLGFETIKTVIEAGKNVVDISFFPENALELDALAKAKGVTAIVDCGVAPGMHNIILGYYNEKLKLTDFETLVGGLPKLKKWPFNYKAPFSPIDVIEEYTRPARYVKNGKIITREALTDCELVEFDKVGTLESFNSDGLRSILFTMPHIKNMKEKTLRYPGHVEYIKVLKDSGFFSEKKILVNGASISPIDFTSKILFNEWKLGETEEELTVMRITLKGTNTKGEIEEVVYNLYDEYCPETQTSSMARTTGYTATAVANLFLEGLFTEKGVFPPELIGKHETCFKYILNYLKERNVNYNKLPRGRAPEVLIK</sequence>
<evidence type="ECO:0000259" key="2">
    <source>
        <dbReference type="Pfam" id="PF03435"/>
    </source>
</evidence>
<feature type="domain" description="Saccharopine dehydrogenase-like C-terminal" evidence="3">
    <location>
        <begin position="121"/>
        <end position="368"/>
    </location>
</feature>
<evidence type="ECO:0000256" key="1">
    <source>
        <dbReference type="ARBA" id="ARBA00023002"/>
    </source>
</evidence>
<dbReference type="InterPro" id="IPR036291">
    <property type="entry name" value="NAD(P)-bd_dom_sf"/>
</dbReference>
<gene>
    <name evidence="4" type="ORF">FNW17_05860</name>
</gene>
<evidence type="ECO:0000313" key="5">
    <source>
        <dbReference type="Proteomes" id="UP000318585"/>
    </source>
</evidence>
<protein>
    <submittedName>
        <fullName evidence="4">Saccharopine dehydrogenase</fullName>
    </submittedName>
</protein>
<dbReference type="SUPFAM" id="SSF55347">
    <property type="entry name" value="Glyceraldehyde-3-phosphate dehydrogenase-like, C-terminal domain"/>
    <property type="match status" value="1"/>
</dbReference>
<dbReference type="EMBL" id="VJZR01000003">
    <property type="protein sequence ID" value="TRX22195.1"/>
    <property type="molecule type" value="Genomic_DNA"/>
</dbReference>
<dbReference type="Gene3D" id="3.30.360.10">
    <property type="entry name" value="Dihydrodipicolinate Reductase, domain 2"/>
    <property type="match status" value="1"/>
</dbReference>
<keyword evidence="5" id="KW-1185">Reference proteome</keyword>
<proteinExistence type="predicted"/>
<name>A0A553CP42_9FLAO</name>
<dbReference type="PANTHER" id="PTHR11133">
    <property type="entry name" value="SACCHAROPINE DEHYDROGENASE"/>
    <property type="match status" value="1"/>
</dbReference>
<dbReference type="Pfam" id="PF16653">
    <property type="entry name" value="Sacchrp_dh_C"/>
    <property type="match status" value="1"/>
</dbReference>
<accession>A0A553CP42</accession>
<reference evidence="4 5" key="1">
    <citation type="submission" date="2019-07" db="EMBL/GenBank/DDBJ databases">
        <title>Novel species of Flavobacterium.</title>
        <authorList>
            <person name="Liu Q."/>
            <person name="Xin Y.-H."/>
        </authorList>
    </citation>
    <scope>NUCLEOTIDE SEQUENCE [LARGE SCALE GENOMIC DNA]</scope>
    <source>
        <strain evidence="4 5">LB3P56</strain>
    </source>
</reference>
<dbReference type="InterPro" id="IPR005097">
    <property type="entry name" value="Sacchrp_dh_NADP-bd"/>
</dbReference>
<feature type="domain" description="Saccharopine dehydrogenase NADP binding" evidence="2">
    <location>
        <begin position="4"/>
        <end position="117"/>
    </location>
</feature>
<dbReference type="PANTHER" id="PTHR11133:SF22">
    <property type="entry name" value="ALPHA-AMINOADIPIC SEMIALDEHYDE SYNTHASE, MITOCHONDRIAL"/>
    <property type="match status" value="1"/>
</dbReference>
<comment type="caution">
    <text evidence="4">The sequence shown here is derived from an EMBL/GenBank/DDBJ whole genome shotgun (WGS) entry which is preliminary data.</text>
</comment>
<keyword evidence="1" id="KW-0560">Oxidoreductase</keyword>
<dbReference type="SUPFAM" id="SSF51735">
    <property type="entry name" value="NAD(P)-binding Rossmann-fold domains"/>
    <property type="match status" value="1"/>
</dbReference>
<evidence type="ECO:0000313" key="4">
    <source>
        <dbReference type="EMBL" id="TRX22195.1"/>
    </source>
</evidence>
<dbReference type="Proteomes" id="UP000318585">
    <property type="component" value="Unassembled WGS sequence"/>
</dbReference>
<organism evidence="4 5">
    <name type="scientific">Flavobacterium franklandianum</name>
    <dbReference type="NCBI Taxonomy" id="2594430"/>
    <lineage>
        <taxon>Bacteria</taxon>
        <taxon>Pseudomonadati</taxon>
        <taxon>Bacteroidota</taxon>
        <taxon>Flavobacteriia</taxon>
        <taxon>Flavobacteriales</taxon>
        <taxon>Flavobacteriaceae</taxon>
        <taxon>Flavobacterium</taxon>
    </lineage>
</organism>
<dbReference type="InterPro" id="IPR032095">
    <property type="entry name" value="Sacchrp_dh-like_C"/>
</dbReference>